<reference evidence="7" key="1">
    <citation type="submission" date="2016-11" db="UniProtKB">
        <authorList>
            <consortium name="WormBaseParasite"/>
        </authorList>
    </citation>
    <scope>IDENTIFICATION</scope>
    <source>
        <strain evidence="7">pt0022</strain>
    </source>
</reference>
<dbReference type="InterPro" id="IPR011547">
    <property type="entry name" value="SLC26A/SulP_dom"/>
</dbReference>
<feature type="transmembrane region" description="Helical" evidence="5">
    <location>
        <begin position="92"/>
        <end position="121"/>
    </location>
</feature>
<dbReference type="GO" id="GO:0055085">
    <property type="term" value="P:transmembrane transport"/>
    <property type="evidence" value="ECO:0007669"/>
    <property type="project" value="InterPro"/>
</dbReference>
<dbReference type="InterPro" id="IPR001902">
    <property type="entry name" value="SLC26A/SulP_fam"/>
</dbReference>
<evidence type="ECO:0000256" key="4">
    <source>
        <dbReference type="ARBA" id="ARBA00023136"/>
    </source>
</evidence>
<protein>
    <submittedName>
        <fullName evidence="7">Sulfate_transp domain-containing protein</fullName>
    </submittedName>
</protein>
<sequence>SLPEPRLPRFDIIIDCFPYAIGIAAVTVAIHISMAKMLAKRLKYHIDSKQELYALGFTSVLSSFFPIYPVATALARTMVGVEVGFAAISSCLLLLAVILVLAPLLNALPMCILTVIIVMSLRSMFQKFSELPKIWPISKIDFLIWIVAFVTTVALDVMIGLAGKDWCNYQRLNHILIIQNVTLQQQIILIFVYFVSNHPS</sequence>
<evidence type="ECO:0000256" key="5">
    <source>
        <dbReference type="SAM" id="Phobius"/>
    </source>
</evidence>
<proteinExistence type="predicted"/>
<evidence type="ECO:0000256" key="3">
    <source>
        <dbReference type="ARBA" id="ARBA00022989"/>
    </source>
</evidence>
<dbReference type="STRING" id="6293.A0A1I8E9B3"/>
<feature type="transmembrane region" description="Helical" evidence="5">
    <location>
        <begin position="175"/>
        <end position="195"/>
    </location>
</feature>
<keyword evidence="2 5" id="KW-0812">Transmembrane</keyword>
<comment type="subcellular location">
    <subcellularLocation>
        <location evidence="1">Membrane</location>
        <topology evidence="1">Multi-pass membrane protein</topology>
    </subcellularLocation>
</comment>
<keyword evidence="4 5" id="KW-0472">Membrane</keyword>
<dbReference type="AlphaFoldDB" id="A0A1I8E9B3"/>
<evidence type="ECO:0000256" key="2">
    <source>
        <dbReference type="ARBA" id="ARBA00022692"/>
    </source>
</evidence>
<keyword evidence="3 5" id="KW-1133">Transmembrane helix</keyword>
<dbReference type="GO" id="GO:0016020">
    <property type="term" value="C:membrane"/>
    <property type="evidence" value="ECO:0007669"/>
    <property type="project" value="UniProtKB-SubCell"/>
</dbReference>
<feature type="transmembrane region" description="Helical" evidence="5">
    <location>
        <begin position="52"/>
        <end position="72"/>
    </location>
</feature>
<dbReference type="WBParaSite" id="maker-PairedContig_1137-snap-gene-0.1-mRNA-1">
    <property type="protein sequence ID" value="maker-PairedContig_1137-snap-gene-0.1-mRNA-1"/>
    <property type="gene ID" value="maker-PairedContig_1137-snap-gene-0.1"/>
</dbReference>
<name>A0A1I8E9B3_WUCBA</name>
<accession>A0A1I8E9B3</accession>
<dbReference type="Pfam" id="PF00916">
    <property type="entry name" value="Sulfate_transp"/>
    <property type="match status" value="1"/>
</dbReference>
<evidence type="ECO:0000259" key="6">
    <source>
        <dbReference type="Pfam" id="PF00916"/>
    </source>
</evidence>
<feature type="transmembrane region" description="Helical" evidence="5">
    <location>
        <begin position="12"/>
        <end position="32"/>
    </location>
</feature>
<evidence type="ECO:0000313" key="7">
    <source>
        <dbReference type="WBParaSite" id="maker-PairedContig_1137-snap-gene-0.1-mRNA-1"/>
    </source>
</evidence>
<feature type="transmembrane region" description="Helical" evidence="5">
    <location>
        <begin position="142"/>
        <end position="163"/>
    </location>
</feature>
<organism evidence="7">
    <name type="scientific">Wuchereria bancrofti</name>
    <dbReference type="NCBI Taxonomy" id="6293"/>
    <lineage>
        <taxon>Eukaryota</taxon>
        <taxon>Metazoa</taxon>
        <taxon>Ecdysozoa</taxon>
        <taxon>Nematoda</taxon>
        <taxon>Chromadorea</taxon>
        <taxon>Rhabditida</taxon>
        <taxon>Spirurina</taxon>
        <taxon>Spiruromorpha</taxon>
        <taxon>Filarioidea</taxon>
        <taxon>Onchocercidae</taxon>
        <taxon>Wuchereria</taxon>
    </lineage>
</organism>
<evidence type="ECO:0000256" key="1">
    <source>
        <dbReference type="ARBA" id="ARBA00004141"/>
    </source>
</evidence>
<dbReference type="PANTHER" id="PTHR11814">
    <property type="entry name" value="SULFATE TRANSPORTER"/>
    <property type="match status" value="1"/>
</dbReference>
<feature type="domain" description="SLC26A/SulP transporter" evidence="6">
    <location>
        <begin position="2"/>
        <end position="148"/>
    </location>
</feature>